<keyword evidence="3" id="KW-1185">Reference proteome</keyword>
<dbReference type="AlphaFoldDB" id="A0A1T4JYX9"/>
<feature type="transmembrane region" description="Helical" evidence="1">
    <location>
        <begin position="105"/>
        <end position="123"/>
    </location>
</feature>
<feature type="transmembrane region" description="Helical" evidence="1">
    <location>
        <begin position="81"/>
        <end position="99"/>
    </location>
</feature>
<dbReference type="EMBL" id="FUWJ01000001">
    <property type="protein sequence ID" value="SJZ35245.1"/>
    <property type="molecule type" value="Genomic_DNA"/>
</dbReference>
<evidence type="ECO:0000313" key="3">
    <source>
        <dbReference type="Proteomes" id="UP000190092"/>
    </source>
</evidence>
<evidence type="ECO:0000313" key="2">
    <source>
        <dbReference type="EMBL" id="SJZ35245.1"/>
    </source>
</evidence>
<gene>
    <name evidence="2" type="ORF">SAMN02745126_00576</name>
</gene>
<sequence>MKLLKKLWTHIGSTTALLLGGLGLLGAFGAAYVGRGRGTGDGDLIVSAPIVLLGALAYRSAKKRMLGQVPSTTLRRICEAVALLCIVALVCSTANFIKLMAIQPVHYVLIPAWVLIAYLFVGFRKPKEIGLN</sequence>
<keyword evidence="1" id="KW-1133">Transmembrane helix</keyword>
<dbReference type="RefSeq" id="WP_085932299.1">
    <property type="nucleotide sequence ID" value="NZ_FUWJ01000001.1"/>
</dbReference>
<organism evidence="2 3">
    <name type="scientific">Enhydrobacter aerosaccus</name>
    <dbReference type="NCBI Taxonomy" id="225324"/>
    <lineage>
        <taxon>Bacteria</taxon>
        <taxon>Pseudomonadati</taxon>
        <taxon>Pseudomonadota</taxon>
        <taxon>Alphaproteobacteria</taxon>
        <taxon>Hyphomicrobiales</taxon>
        <taxon>Enhydrobacter</taxon>
    </lineage>
</organism>
<dbReference type="Proteomes" id="UP000190092">
    <property type="component" value="Unassembled WGS sequence"/>
</dbReference>
<evidence type="ECO:0000256" key="1">
    <source>
        <dbReference type="SAM" id="Phobius"/>
    </source>
</evidence>
<accession>A0A1T4JYX9</accession>
<keyword evidence="1" id="KW-0472">Membrane</keyword>
<proteinExistence type="predicted"/>
<keyword evidence="1" id="KW-0812">Transmembrane</keyword>
<reference evidence="3" key="1">
    <citation type="submission" date="2017-02" db="EMBL/GenBank/DDBJ databases">
        <authorList>
            <person name="Varghese N."/>
            <person name="Submissions S."/>
        </authorList>
    </citation>
    <scope>NUCLEOTIDE SEQUENCE [LARGE SCALE GENOMIC DNA]</scope>
    <source>
        <strain evidence="3">ATCC 27094</strain>
    </source>
</reference>
<name>A0A1T4JYX9_9HYPH</name>
<dbReference type="STRING" id="225324.SAMN02745126_00576"/>
<protein>
    <submittedName>
        <fullName evidence="2">Uncharacterized protein</fullName>
    </submittedName>
</protein>
<feature type="transmembrane region" description="Helical" evidence="1">
    <location>
        <begin position="44"/>
        <end position="61"/>
    </location>
</feature>
<feature type="transmembrane region" description="Helical" evidence="1">
    <location>
        <begin position="7"/>
        <end position="32"/>
    </location>
</feature>